<dbReference type="EMBL" id="NUXH01000027">
    <property type="protein sequence ID" value="PFL72372.1"/>
    <property type="molecule type" value="Genomic_DNA"/>
</dbReference>
<accession>A0A2B0XYB1</accession>
<comment type="caution">
    <text evidence="1">The sequence shown here is derived from an EMBL/GenBank/DDBJ whole genome shotgun (WGS) entry which is preliminary data.</text>
</comment>
<dbReference type="InterPro" id="IPR036689">
    <property type="entry name" value="ESAT-6-like_sf"/>
</dbReference>
<proteinExistence type="predicted"/>
<dbReference type="AlphaFoldDB" id="A0A2B0XYB1"/>
<evidence type="ECO:0000313" key="2">
    <source>
        <dbReference type="Proteomes" id="UP000222851"/>
    </source>
</evidence>
<dbReference type="SUPFAM" id="SSF140453">
    <property type="entry name" value="EsxAB dimer-like"/>
    <property type="match status" value="1"/>
</dbReference>
<organism evidence="1 2">
    <name type="scientific">Bacillus anthracis</name>
    <name type="common">anthrax bacterium</name>
    <dbReference type="NCBI Taxonomy" id="1392"/>
    <lineage>
        <taxon>Bacteria</taxon>
        <taxon>Bacillati</taxon>
        <taxon>Bacillota</taxon>
        <taxon>Bacilli</taxon>
        <taxon>Bacillales</taxon>
        <taxon>Bacillaceae</taxon>
        <taxon>Bacillus</taxon>
        <taxon>Bacillus cereus group</taxon>
    </lineage>
</organism>
<sequence>MGDIKVTPEQLRKVAGTIRSTITNATATQERLKRDIDMISSNWLGSTYMKFNTDFRDSSFKMAQFIIILEPLEKFLLDSANKFEQVDNMDVAIAMASGILNKNNDKVEYLTGKAEGAEGDRLGGKLEGTVVNGEFELSKDSKINTKFGTGSAELNIPYSKETLREDASSGNLIGGKVEARAQETSYVRTDIPYMEDITVTQKMHDFSSIVGYDEYTVKVGAEYSSRKYELLLEKIDVPDIIPYFSDHDITIRLELGVGTYGYKLHMGQEKGFYASYEGFGGGFFLKPEKKE</sequence>
<name>A0A2B0XYB1_BACAN</name>
<dbReference type="Gene3D" id="1.10.287.850">
    <property type="entry name" value="HP0062-like domain"/>
    <property type="match status" value="1"/>
</dbReference>
<gene>
    <name evidence="1" type="ORF">COJ30_07845</name>
</gene>
<dbReference type="NCBIfam" id="TIGR03930">
    <property type="entry name" value="WXG100_ESAT6"/>
    <property type="match status" value="1"/>
</dbReference>
<dbReference type="Pfam" id="PF06013">
    <property type="entry name" value="WXG100"/>
    <property type="match status" value="1"/>
</dbReference>
<dbReference type="Proteomes" id="UP000222851">
    <property type="component" value="Unassembled WGS sequence"/>
</dbReference>
<protein>
    <submittedName>
        <fullName evidence="1">Type VII secretion protein</fullName>
    </submittedName>
</protein>
<dbReference type="RefSeq" id="WP_098555460.1">
    <property type="nucleotide sequence ID" value="NZ_NUXH01000027.1"/>
</dbReference>
<evidence type="ECO:0000313" key="1">
    <source>
        <dbReference type="EMBL" id="PFL72372.1"/>
    </source>
</evidence>
<reference evidence="1 2" key="1">
    <citation type="submission" date="2017-09" db="EMBL/GenBank/DDBJ databases">
        <title>Large-scale bioinformatics analysis of Bacillus genomes uncovers conserved roles of natural products in bacterial physiology.</title>
        <authorList>
            <consortium name="Agbiome Team Llc"/>
            <person name="Bleich R.M."/>
            <person name="Grubbs K.J."/>
            <person name="Santa Maria K.C."/>
            <person name="Allen S.E."/>
            <person name="Farag S."/>
            <person name="Shank E.A."/>
            <person name="Bowers A."/>
        </authorList>
    </citation>
    <scope>NUCLEOTIDE SEQUENCE [LARGE SCALE GENOMIC DNA]</scope>
    <source>
        <strain evidence="1 2">AFS081271</strain>
    </source>
</reference>
<dbReference type="InterPro" id="IPR010310">
    <property type="entry name" value="T7SS_ESAT-6-like"/>
</dbReference>